<sequence length="236" mass="26092">MKKALKAAFKATMPVFFGYIFVGMAFGLLCQRNGYNFIWALFIGIGVYSGSMQFVLLNLLTGGAGIAEAVITTLIVNARYALYGISFTDLFKKMKKVRPYMIHTLTDEVYAIMCSVKVPLGVNRKQLFLAIAGLSHFYWVLGGVLGAILGSAVHFNSKGIDFAMTALFIVIFVDQFLTFPTRTPSILGVLSGLVCLIFLGSKNMLIPSIMIIIVFLIVFKSRLEKKIEMAKKRGVR</sequence>
<comment type="subcellular location">
    <subcellularLocation>
        <location evidence="1">Cell membrane</location>
        <topology evidence="1">Multi-pass membrane protein</topology>
    </subcellularLocation>
</comment>
<dbReference type="EMBL" id="LS483487">
    <property type="protein sequence ID" value="SQJ02338.1"/>
    <property type="molecule type" value="Genomic_DNA"/>
</dbReference>
<evidence type="ECO:0000256" key="7">
    <source>
        <dbReference type="ARBA" id="ARBA00023136"/>
    </source>
</evidence>
<dbReference type="PANTHER" id="PTHR34979:SF1">
    <property type="entry name" value="INNER MEMBRANE PROTEIN YGAZ"/>
    <property type="match status" value="1"/>
</dbReference>
<keyword evidence="3" id="KW-0813">Transport</keyword>
<dbReference type="RefSeq" id="WP_005977687.1">
    <property type="nucleotide sequence ID" value="NZ_CABKNW010000002.1"/>
</dbReference>
<keyword evidence="5 8" id="KW-0812">Transmembrane</keyword>
<feature type="transmembrane region" description="Helical" evidence="8">
    <location>
        <begin position="127"/>
        <end position="153"/>
    </location>
</feature>
<evidence type="ECO:0000256" key="4">
    <source>
        <dbReference type="ARBA" id="ARBA00022475"/>
    </source>
</evidence>
<keyword evidence="6 8" id="KW-1133">Transmembrane helix</keyword>
<evidence type="ECO:0000256" key="8">
    <source>
        <dbReference type="SAM" id="Phobius"/>
    </source>
</evidence>
<evidence type="ECO:0000256" key="6">
    <source>
        <dbReference type="ARBA" id="ARBA00022989"/>
    </source>
</evidence>
<evidence type="ECO:0000313" key="9">
    <source>
        <dbReference type="EMBL" id="SQJ02338.1"/>
    </source>
</evidence>
<gene>
    <name evidence="9" type="primary">ygaZ_1</name>
    <name evidence="9" type="ORF">NCTC12112_01283</name>
</gene>
<evidence type="ECO:0000256" key="2">
    <source>
        <dbReference type="ARBA" id="ARBA00010735"/>
    </source>
</evidence>
<protein>
    <submittedName>
        <fullName evidence="9">Inner membrane protein YgaZ</fullName>
    </submittedName>
</protein>
<keyword evidence="4" id="KW-1003">Cell membrane</keyword>
<dbReference type="Pfam" id="PF03591">
    <property type="entry name" value="AzlC"/>
    <property type="match status" value="1"/>
</dbReference>
<feature type="transmembrane region" description="Helical" evidence="8">
    <location>
        <begin position="12"/>
        <end position="30"/>
    </location>
</feature>
<evidence type="ECO:0000256" key="5">
    <source>
        <dbReference type="ARBA" id="ARBA00022692"/>
    </source>
</evidence>
<reference evidence="9 10" key="1">
    <citation type="submission" date="2018-06" db="EMBL/GenBank/DDBJ databases">
        <authorList>
            <consortium name="Pathogen Informatics"/>
            <person name="Doyle S."/>
        </authorList>
    </citation>
    <scope>NUCLEOTIDE SEQUENCE [LARGE SCALE GENOMIC DNA]</scope>
    <source>
        <strain evidence="9 10">NCTC12112</strain>
    </source>
</reference>
<organism evidence="9 10">
    <name type="scientific">Fusobacterium ulcerans</name>
    <dbReference type="NCBI Taxonomy" id="861"/>
    <lineage>
        <taxon>Bacteria</taxon>
        <taxon>Fusobacteriati</taxon>
        <taxon>Fusobacteriota</taxon>
        <taxon>Fusobacteriia</taxon>
        <taxon>Fusobacteriales</taxon>
        <taxon>Fusobacteriaceae</taxon>
        <taxon>Fusobacterium</taxon>
    </lineage>
</organism>
<keyword evidence="7 8" id="KW-0472">Membrane</keyword>
<dbReference type="KEGG" id="ful:C4N20_13580"/>
<evidence type="ECO:0000313" key="10">
    <source>
        <dbReference type="Proteomes" id="UP000249008"/>
    </source>
</evidence>
<feature type="transmembrane region" description="Helical" evidence="8">
    <location>
        <begin position="206"/>
        <end position="223"/>
    </location>
</feature>
<dbReference type="GO" id="GO:1903785">
    <property type="term" value="P:L-valine transmembrane transport"/>
    <property type="evidence" value="ECO:0007669"/>
    <property type="project" value="TreeGrafter"/>
</dbReference>
<dbReference type="AlphaFoldDB" id="A0AAX2J9E8"/>
<dbReference type="Proteomes" id="UP000249008">
    <property type="component" value="Chromosome 1"/>
</dbReference>
<proteinExistence type="inferred from homology"/>
<evidence type="ECO:0000256" key="3">
    <source>
        <dbReference type="ARBA" id="ARBA00022448"/>
    </source>
</evidence>
<evidence type="ECO:0000256" key="1">
    <source>
        <dbReference type="ARBA" id="ARBA00004651"/>
    </source>
</evidence>
<dbReference type="GeneID" id="78455852"/>
<accession>A0AAX2J9E8</accession>
<dbReference type="InterPro" id="IPR011606">
    <property type="entry name" value="Brnchd-chn_aa_trnsp_permease"/>
</dbReference>
<comment type="similarity">
    <text evidence="2">Belongs to the AzlC family.</text>
</comment>
<name>A0AAX2J9E8_9FUSO</name>
<feature type="transmembrane region" description="Helical" evidence="8">
    <location>
        <begin position="37"/>
        <end position="57"/>
    </location>
</feature>
<feature type="transmembrane region" description="Helical" evidence="8">
    <location>
        <begin position="69"/>
        <end position="91"/>
    </location>
</feature>
<dbReference type="PANTHER" id="PTHR34979">
    <property type="entry name" value="INNER MEMBRANE PROTEIN YGAZ"/>
    <property type="match status" value="1"/>
</dbReference>
<dbReference type="GO" id="GO:0005886">
    <property type="term" value="C:plasma membrane"/>
    <property type="evidence" value="ECO:0007669"/>
    <property type="project" value="UniProtKB-SubCell"/>
</dbReference>